<name>A0A061R7M1_9CHLO</name>
<gene>
    <name evidence="4" type="ORF">TSPGSL018_12874</name>
</gene>
<feature type="non-terminal residue" evidence="4">
    <location>
        <position position="1"/>
    </location>
</feature>
<feature type="domain" description="V-SNARE coiled-coil homology" evidence="3">
    <location>
        <begin position="451"/>
        <end position="511"/>
    </location>
</feature>
<feature type="compositionally biased region" description="Low complexity" evidence="2">
    <location>
        <begin position="421"/>
        <end position="430"/>
    </location>
</feature>
<evidence type="ECO:0000256" key="2">
    <source>
        <dbReference type="SAM" id="MobiDB-lite"/>
    </source>
</evidence>
<dbReference type="CDD" id="cd15873">
    <property type="entry name" value="R-SNARE_STXBP5_6"/>
    <property type="match status" value="1"/>
</dbReference>
<protein>
    <recommendedName>
        <fullName evidence="3">V-SNARE coiled-coil homology domain-containing protein</fullName>
    </recommendedName>
</protein>
<reference evidence="4" key="1">
    <citation type="submission" date="2014-05" db="EMBL/GenBank/DDBJ databases">
        <title>The transcriptome of the halophilic microalga Tetraselmis sp. GSL018 isolated from the Great Salt Lake, Utah.</title>
        <authorList>
            <person name="Jinkerson R.E."/>
            <person name="D'Adamo S."/>
            <person name="Posewitz M.C."/>
        </authorList>
    </citation>
    <scope>NUCLEOTIDE SEQUENCE</scope>
    <source>
        <strain evidence="4">GSL018</strain>
    </source>
</reference>
<organism evidence="4">
    <name type="scientific">Tetraselmis sp. GSL018</name>
    <dbReference type="NCBI Taxonomy" id="582737"/>
    <lineage>
        <taxon>Eukaryota</taxon>
        <taxon>Viridiplantae</taxon>
        <taxon>Chlorophyta</taxon>
        <taxon>core chlorophytes</taxon>
        <taxon>Chlorodendrophyceae</taxon>
        <taxon>Chlorodendrales</taxon>
        <taxon>Chlorodendraceae</taxon>
        <taxon>Tetraselmis</taxon>
    </lineage>
</organism>
<dbReference type="Gene3D" id="1.20.5.110">
    <property type="match status" value="1"/>
</dbReference>
<dbReference type="PROSITE" id="PS50892">
    <property type="entry name" value="V_SNARE"/>
    <property type="match status" value="1"/>
</dbReference>
<keyword evidence="1" id="KW-0175">Coiled coil</keyword>
<sequence length="517" mass="57248">TAVDVCTEALRQHALFCLRGQNIGCSSMSSPGCCPKLGSELLHMRDDIPAEELKKQLDRVTAIARDIVEKLRYHYLGTGPLSSLKIEVPYGLNVQGSFCDQRQGPGIKSWKTWFRLRQTRMEDITAYLTTSALRGNPDYYKFLQAPGRVASVQVIQNLPDGFQGVVLYLRHLLTEGECPGEHVSFSQLIVAFLCTTSTGKPMIVEFPATHPLKPEHVKDNLLLETRQAKRVLFKSKILPRYFVNIYVLSSCSDGVEVCAFLASLNNRGDVVPDCGGQDVHVAQQVQNLADFVSNCINFVDSTTWLKGTNELRKKFSLSFGKIMASAQVDEDLREFLEDCAQAGQEAALEEAQTNRKRRSNKVIEHVDESSLSTLSAPEGHFEEFPDLWLDKGNVQSRKNPTLSWPGPTVKSPPQGSRDGLRTAASTSAAADTRRRPERPPPAAEGRPGGGAERRPLGEVGRAFGAVMDNLRGLWSRGDRLGRLGEKTARMEGEAGDFHDMATKLREEMQGRAGRRPH</sequence>
<dbReference type="AlphaFoldDB" id="A0A061R7M1"/>
<feature type="region of interest" description="Disordered" evidence="2">
    <location>
        <begin position="398"/>
        <end position="456"/>
    </location>
</feature>
<dbReference type="EMBL" id="GBEZ01019853">
    <property type="protein sequence ID" value="JAC66759.1"/>
    <property type="molecule type" value="Transcribed_RNA"/>
</dbReference>
<dbReference type="SUPFAM" id="SSF58038">
    <property type="entry name" value="SNARE fusion complex"/>
    <property type="match status" value="1"/>
</dbReference>
<evidence type="ECO:0000256" key="1">
    <source>
        <dbReference type="PROSITE-ProRule" id="PRU00290"/>
    </source>
</evidence>
<evidence type="ECO:0000259" key="3">
    <source>
        <dbReference type="PROSITE" id="PS50892"/>
    </source>
</evidence>
<accession>A0A061R7M1</accession>
<dbReference type="InterPro" id="IPR042855">
    <property type="entry name" value="V_SNARE_CC"/>
</dbReference>
<evidence type="ECO:0000313" key="4">
    <source>
        <dbReference type="EMBL" id="JAC66759.1"/>
    </source>
</evidence>
<proteinExistence type="predicted"/>